<dbReference type="AlphaFoldDB" id="X1M669"/>
<dbReference type="EMBL" id="BARV01012977">
    <property type="protein sequence ID" value="GAI10175.1"/>
    <property type="molecule type" value="Genomic_DNA"/>
</dbReference>
<evidence type="ECO:0000313" key="1">
    <source>
        <dbReference type="EMBL" id="GAI10175.1"/>
    </source>
</evidence>
<accession>X1M669</accession>
<feature type="non-terminal residue" evidence="1">
    <location>
        <position position="160"/>
    </location>
</feature>
<comment type="caution">
    <text evidence="1">The sequence shown here is derived from an EMBL/GenBank/DDBJ whole genome shotgun (WGS) entry which is preliminary data.</text>
</comment>
<proteinExistence type="predicted"/>
<sequence>MSNTPLEEAIERIKKLDTISREDKAKRLIELGAFTISLVNRPVANLMNEYLEEASSSYVYGNFRSCIFSCSAVIDQIFRHEIIQNSNDYKGKRKEIDKLGFGQVIGKARKEKIQSLDAILCDAGWVNDARNRVAVHPICVTAETLDDELAKELKVEYINN</sequence>
<organism evidence="1">
    <name type="scientific">marine sediment metagenome</name>
    <dbReference type="NCBI Taxonomy" id="412755"/>
    <lineage>
        <taxon>unclassified sequences</taxon>
        <taxon>metagenomes</taxon>
        <taxon>ecological metagenomes</taxon>
    </lineage>
</organism>
<reference evidence="1" key="1">
    <citation type="journal article" date="2014" name="Front. Microbiol.">
        <title>High frequency of phylogenetically diverse reductive dehalogenase-homologous genes in deep subseafloor sedimentary metagenomes.</title>
        <authorList>
            <person name="Kawai M."/>
            <person name="Futagami T."/>
            <person name="Toyoda A."/>
            <person name="Takaki Y."/>
            <person name="Nishi S."/>
            <person name="Hori S."/>
            <person name="Arai W."/>
            <person name="Tsubouchi T."/>
            <person name="Morono Y."/>
            <person name="Uchiyama I."/>
            <person name="Ito T."/>
            <person name="Fujiyama A."/>
            <person name="Inagaki F."/>
            <person name="Takami H."/>
        </authorList>
    </citation>
    <scope>NUCLEOTIDE SEQUENCE</scope>
    <source>
        <strain evidence="1">Expedition CK06-06</strain>
    </source>
</reference>
<protein>
    <submittedName>
        <fullName evidence="1">Uncharacterized protein</fullName>
    </submittedName>
</protein>
<name>X1M669_9ZZZZ</name>
<gene>
    <name evidence="1" type="ORF">S06H3_23738</name>
</gene>